<proteinExistence type="predicted"/>
<sequence>MPVTTTSLAIGIIAAVLQALTVLRLLVFLWQSCRKSRSCAARWCRGCWAQCEKWLGKVSGTKKHIKACRDIQRTILRGFCACFLVASSIRFVHVQVNVAANVDPVYLAVDIPLLVAHAMLLTVLLSPYQISPLALDFLHAAGQLLCAVVIYFSEEEDLQSLVHMMLLPRLVTALWAQHGWKALVGHCLCSGVLWWRDPDMMYAAFETLGSQMILTCILHRHISFLAQQQINLSTKRVSIDDAAALMSGVCDCVVEVDSSFKLLEESPQLGTMLFCENSAATMAGADFLDCVVSADRPGVESFLQCDGGSNPTMIARLIDSAGTQIKVELLQLTFFTGSGASCRLVGIRESPDFTGSTISPLKSDGAISSAGGKGVPDCSIAFDAVTFDILVASDEFENLFARCTGHFADFEQMSIYDLSPDVGETSLSRRIQGAVNSFNHTKALPGDARLMLGSFNFLGVCTVKAVLNLEHDPALGTLVGTLRCMEHREKPAGRVRAKRQSLARKSLQGAPPTPPPERSNKKTLTYL</sequence>
<feature type="transmembrane region" description="Helical" evidence="2">
    <location>
        <begin position="133"/>
        <end position="153"/>
    </location>
</feature>
<feature type="transmembrane region" description="Helical" evidence="2">
    <location>
        <begin position="105"/>
        <end position="126"/>
    </location>
</feature>
<organism evidence="3 4">
    <name type="scientific">Symbiodinium pilosum</name>
    <name type="common">Dinoflagellate</name>
    <dbReference type="NCBI Taxonomy" id="2952"/>
    <lineage>
        <taxon>Eukaryota</taxon>
        <taxon>Sar</taxon>
        <taxon>Alveolata</taxon>
        <taxon>Dinophyceae</taxon>
        <taxon>Suessiales</taxon>
        <taxon>Symbiodiniaceae</taxon>
        <taxon>Symbiodinium</taxon>
    </lineage>
</organism>
<keyword evidence="4" id="KW-1185">Reference proteome</keyword>
<dbReference type="OrthoDB" id="423540at2759"/>
<evidence type="ECO:0000256" key="2">
    <source>
        <dbReference type="SAM" id="Phobius"/>
    </source>
</evidence>
<accession>A0A812X0L4</accession>
<protein>
    <submittedName>
        <fullName evidence="3">Uncharacterized protein</fullName>
    </submittedName>
</protein>
<evidence type="ECO:0000313" key="3">
    <source>
        <dbReference type="EMBL" id="CAE7696577.1"/>
    </source>
</evidence>
<dbReference type="EMBL" id="CAJNIZ010044640">
    <property type="protein sequence ID" value="CAE7696577.1"/>
    <property type="molecule type" value="Genomic_DNA"/>
</dbReference>
<feature type="transmembrane region" description="Helical" evidence="2">
    <location>
        <begin position="74"/>
        <end position="93"/>
    </location>
</feature>
<keyword evidence="2" id="KW-0812">Transmembrane</keyword>
<comment type="caution">
    <text evidence="3">The sequence shown here is derived from an EMBL/GenBank/DDBJ whole genome shotgun (WGS) entry which is preliminary data.</text>
</comment>
<keyword evidence="2" id="KW-0472">Membrane</keyword>
<keyword evidence="2" id="KW-1133">Transmembrane helix</keyword>
<evidence type="ECO:0000313" key="4">
    <source>
        <dbReference type="Proteomes" id="UP000649617"/>
    </source>
</evidence>
<feature type="region of interest" description="Disordered" evidence="1">
    <location>
        <begin position="489"/>
        <end position="527"/>
    </location>
</feature>
<feature type="transmembrane region" description="Helical" evidence="2">
    <location>
        <begin position="6"/>
        <end position="27"/>
    </location>
</feature>
<dbReference type="Proteomes" id="UP000649617">
    <property type="component" value="Unassembled WGS sequence"/>
</dbReference>
<evidence type="ECO:0000256" key="1">
    <source>
        <dbReference type="SAM" id="MobiDB-lite"/>
    </source>
</evidence>
<name>A0A812X0L4_SYMPI</name>
<gene>
    <name evidence="3" type="ORF">SPIL2461_LOCUS19552</name>
</gene>
<feature type="compositionally biased region" description="Basic residues" evidence="1">
    <location>
        <begin position="493"/>
        <end position="502"/>
    </location>
</feature>
<dbReference type="AlphaFoldDB" id="A0A812X0L4"/>
<reference evidence="3" key="1">
    <citation type="submission" date="2021-02" db="EMBL/GenBank/DDBJ databases">
        <authorList>
            <person name="Dougan E. K."/>
            <person name="Rhodes N."/>
            <person name="Thang M."/>
            <person name="Chan C."/>
        </authorList>
    </citation>
    <scope>NUCLEOTIDE SEQUENCE</scope>
</reference>